<dbReference type="PROSITE" id="PS50297">
    <property type="entry name" value="ANK_REP_REGION"/>
    <property type="match status" value="1"/>
</dbReference>
<reference evidence="4 5" key="1">
    <citation type="submission" date="2018-02" db="EMBL/GenBank/DDBJ databases">
        <title>Novel Leptospira species isolated from soil and water in Japan.</title>
        <authorList>
            <person name="Nakao R."/>
            <person name="Masuzawa T."/>
        </authorList>
    </citation>
    <scope>NUCLEOTIDE SEQUENCE [LARGE SCALE GENOMIC DNA]</scope>
    <source>
        <strain evidence="4 5">YH101</strain>
    </source>
</reference>
<proteinExistence type="predicted"/>
<evidence type="ECO:0000256" key="2">
    <source>
        <dbReference type="ARBA" id="ARBA00023043"/>
    </source>
</evidence>
<dbReference type="AlphaFoldDB" id="A0A2P2E2F7"/>
<gene>
    <name evidence="4" type="ORF">LPTSP4_26130</name>
</gene>
<dbReference type="InterPro" id="IPR002110">
    <property type="entry name" value="Ankyrin_rpt"/>
</dbReference>
<comment type="caution">
    <text evidence="4">The sequence shown here is derived from an EMBL/GenBank/DDBJ whole genome shotgun (WGS) entry which is preliminary data.</text>
</comment>
<evidence type="ECO:0000313" key="5">
    <source>
        <dbReference type="Proteomes" id="UP000245133"/>
    </source>
</evidence>
<keyword evidence="1" id="KW-0677">Repeat</keyword>
<evidence type="ECO:0000256" key="3">
    <source>
        <dbReference type="PROSITE-ProRule" id="PRU00023"/>
    </source>
</evidence>
<dbReference type="SUPFAM" id="SSF48403">
    <property type="entry name" value="Ankyrin repeat"/>
    <property type="match status" value="1"/>
</dbReference>
<keyword evidence="5" id="KW-1185">Reference proteome</keyword>
<dbReference type="PANTHER" id="PTHR24124:SF14">
    <property type="entry name" value="CHROMOSOME UNDETERMINED SCAFFOLD_25, WHOLE GENOME SHOTGUN SEQUENCE"/>
    <property type="match status" value="1"/>
</dbReference>
<dbReference type="PANTHER" id="PTHR24124">
    <property type="entry name" value="ANKYRIN REPEAT FAMILY A"/>
    <property type="match status" value="1"/>
</dbReference>
<sequence length="304" mass="34870">MNFVEIAKSGSLEDWNAHLATGEDPNEWDTFGSNALAWILKLDRFDLFEHVIKKGSDPFAPYRNGGAFIFDLFSSNKSKWIETVLDTKEVWEKPQNRFVRDKEGNGIFQRLIQLGDEVYWEKAALQLKPEDYGIVNEEGRNLYLVAAAEGRLDWIANIELEALHDSKDSAGKNVLHLSAEGGYSEQIQKLLSLGFPLEDLDHEGFTALYLAVIADEIECIELLLSNGANLLLRNHSGESITRFMDRKKRMHALKVWKKELFKRFASIMEENETEARQNYINFLRLEKPLSSDEIAKLKLVDELM</sequence>
<dbReference type="PROSITE" id="PS50088">
    <property type="entry name" value="ANK_REPEAT"/>
    <property type="match status" value="1"/>
</dbReference>
<protein>
    <submittedName>
        <fullName evidence="4">Ankyrin repeat protein</fullName>
    </submittedName>
</protein>
<evidence type="ECO:0000256" key="1">
    <source>
        <dbReference type="ARBA" id="ARBA00022737"/>
    </source>
</evidence>
<feature type="repeat" description="ANK" evidence="3">
    <location>
        <begin position="203"/>
        <end position="235"/>
    </location>
</feature>
<dbReference type="InterPro" id="IPR036770">
    <property type="entry name" value="Ankyrin_rpt-contain_sf"/>
</dbReference>
<evidence type="ECO:0000313" key="4">
    <source>
        <dbReference type="EMBL" id="GBF51082.1"/>
    </source>
</evidence>
<keyword evidence="2 3" id="KW-0040">ANK repeat</keyword>
<dbReference type="RefSeq" id="WP_108977411.1">
    <property type="nucleotide sequence ID" value="NZ_BFBB01000008.1"/>
</dbReference>
<dbReference type="GO" id="GO:0010468">
    <property type="term" value="P:regulation of gene expression"/>
    <property type="evidence" value="ECO:0007669"/>
    <property type="project" value="TreeGrafter"/>
</dbReference>
<dbReference type="EMBL" id="BFBB01000008">
    <property type="protein sequence ID" value="GBF51082.1"/>
    <property type="molecule type" value="Genomic_DNA"/>
</dbReference>
<dbReference type="SMART" id="SM00248">
    <property type="entry name" value="ANK"/>
    <property type="match status" value="3"/>
</dbReference>
<dbReference type="OrthoDB" id="339758at2"/>
<name>A0A2P2E2F7_9LEPT</name>
<dbReference type="Proteomes" id="UP000245133">
    <property type="component" value="Unassembled WGS sequence"/>
</dbReference>
<dbReference type="Pfam" id="PF12796">
    <property type="entry name" value="Ank_2"/>
    <property type="match status" value="1"/>
</dbReference>
<accession>A0A2P2E2F7</accession>
<dbReference type="Gene3D" id="1.25.40.20">
    <property type="entry name" value="Ankyrin repeat-containing domain"/>
    <property type="match status" value="1"/>
</dbReference>
<organism evidence="4 5">
    <name type="scientific">Leptospira ryugenii</name>
    <dbReference type="NCBI Taxonomy" id="1917863"/>
    <lineage>
        <taxon>Bacteria</taxon>
        <taxon>Pseudomonadati</taxon>
        <taxon>Spirochaetota</taxon>
        <taxon>Spirochaetia</taxon>
        <taxon>Leptospirales</taxon>
        <taxon>Leptospiraceae</taxon>
        <taxon>Leptospira</taxon>
    </lineage>
</organism>